<evidence type="ECO:0000256" key="2">
    <source>
        <dbReference type="ARBA" id="ARBA00022692"/>
    </source>
</evidence>
<dbReference type="Gene3D" id="2.40.160.50">
    <property type="entry name" value="membrane protein fhac: a member of the omp85/tpsb transporter family"/>
    <property type="match status" value="1"/>
</dbReference>
<keyword evidence="3" id="KW-0732">Signal</keyword>
<evidence type="ECO:0000256" key="3">
    <source>
        <dbReference type="ARBA" id="ARBA00022729"/>
    </source>
</evidence>
<keyword evidence="4" id="KW-0472">Membrane</keyword>
<dbReference type="GO" id="GO:0019867">
    <property type="term" value="C:outer membrane"/>
    <property type="evidence" value="ECO:0007669"/>
    <property type="project" value="InterPro"/>
</dbReference>
<feature type="domain" description="Bacterial surface antigen (D15)" evidence="6">
    <location>
        <begin position="354"/>
        <end position="712"/>
    </location>
</feature>
<dbReference type="STRING" id="983.SAMN05443543_11639"/>
<evidence type="ECO:0000256" key="1">
    <source>
        <dbReference type="ARBA" id="ARBA00004370"/>
    </source>
</evidence>
<protein>
    <submittedName>
        <fullName evidence="7">Membrane protein</fullName>
    </submittedName>
</protein>
<sequence length="746" mass="85304">MSCSGTGKIPKGDLLYIGHTIDIEKGEESKKTRKQIKSELDGLIRPVPNKSILGMRPEIFFYNLIGEVKKEKGFKYWVKYKLGAEPVLMSKVDLEYNKQVVQNYVENKGFFNAETKADSTTRGKKAKANYTVKLNNQYKIKSVVFPKDSMVLSQEINKLKEKSLLKVGKTYDLEDIKNERVRIDANLKEQGFYYFNENYLLIQVDSTVANHEVDLFVKIKKETPENAKKQYRINDIFVYPSFNLRRDTIARRKQDTIKYQDLKVIDNKTVFKPFIFDKTLLFNKGDLYNRTTHNLSLNRLITLGTFKFVKNEFGVNDSIENQLDTYYYLTPLPKKSIQVETLAKTNSANYSGTELNINWSNRNTFKGAELLKISAFAGLEVQVSGQNNGFNVYRFGGDASLIWPRFISPFRMNSGSAYVPNTKASIGYEYQLRTKLYSLKTLNASFGYIWKENERKEHNLNILNIAYTSPNNVSDLYKEQIAANPSLQRVIDKQLIFGTTYSYTYTNTMVQNKKHNIYFKGGIDLSGNSLGLILGANDYNNPKNILSVPFSQYTKAEVEFRHYLNFDKETKLASRIIIGAGIPYGNSKELPFIKQFFIGGTSSIRAFRARSIGPGTFDGSQTSNTFLPDQSGDIKFEFSTELRGQIYKIVKGAVFVDAGNIWLLNENSDKPGAKFSGKFLNQLAIGTGVGLRFDFDFLVLRTDLAFPLRKPYLPKGQEWVIDDINFGDRSWRKENLIFNLAIGYPF</sequence>
<accession>A0A4Y4B2X7</accession>
<comment type="caution">
    <text evidence="7">The sequence shown here is derived from an EMBL/GenBank/DDBJ whole genome shotgun (WGS) entry which is preliminary data.</text>
</comment>
<evidence type="ECO:0000256" key="5">
    <source>
        <dbReference type="ARBA" id="ARBA00023237"/>
    </source>
</evidence>
<name>A0A4Y4B2X7_9FLAO</name>
<evidence type="ECO:0000259" key="6">
    <source>
        <dbReference type="Pfam" id="PF01103"/>
    </source>
</evidence>
<reference evidence="7 8" key="1">
    <citation type="submission" date="2019-06" db="EMBL/GenBank/DDBJ databases">
        <title>Whole genome shotgun sequence of Flavobacterium flevense NBRC 14960.</title>
        <authorList>
            <person name="Hosoyama A."/>
            <person name="Uohara A."/>
            <person name="Ohji S."/>
            <person name="Ichikawa N."/>
        </authorList>
    </citation>
    <scope>NUCLEOTIDE SEQUENCE [LARGE SCALE GENOMIC DNA]</scope>
    <source>
        <strain evidence="7 8">NBRC 14960</strain>
    </source>
</reference>
<proteinExistence type="predicted"/>
<dbReference type="Pfam" id="PF01103">
    <property type="entry name" value="Omp85"/>
    <property type="match status" value="1"/>
</dbReference>
<dbReference type="Proteomes" id="UP000316775">
    <property type="component" value="Unassembled WGS sequence"/>
</dbReference>
<comment type="subcellular location">
    <subcellularLocation>
        <location evidence="1">Membrane</location>
    </subcellularLocation>
</comment>
<keyword evidence="5" id="KW-0998">Cell outer membrane</keyword>
<dbReference type="InterPro" id="IPR000184">
    <property type="entry name" value="Bac_surfAg_D15"/>
</dbReference>
<evidence type="ECO:0000313" key="8">
    <source>
        <dbReference type="Proteomes" id="UP000316775"/>
    </source>
</evidence>
<organism evidence="7 8">
    <name type="scientific">Flavobacterium flevense</name>
    <dbReference type="NCBI Taxonomy" id="983"/>
    <lineage>
        <taxon>Bacteria</taxon>
        <taxon>Pseudomonadati</taxon>
        <taxon>Bacteroidota</taxon>
        <taxon>Flavobacteriia</taxon>
        <taxon>Flavobacteriales</taxon>
        <taxon>Flavobacteriaceae</taxon>
        <taxon>Flavobacterium</taxon>
    </lineage>
</organism>
<gene>
    <name evidence="7" type="ORF">FFL01_28130</name>
</gene>
<keyword evidence="8" id="KW-1185">Reference proteome</keyword>
<dbReference type="PANTHER" id="PTHR12815:SF47">
    <property type="entry name" value="TRANSLOCATION AND ASSEMBLY MODULE SUBUNIT TAMA"/>
    <property type="match status" value="1"/>
</dbReference>
<dbReference type="PANTHER" id="PTHR12815">
    <property type="entry name" value="SORTING AND ASSEMBLY MACHINERY SAMM50 PROTEIN FAMILY MEMBER"/>
    <property type="match status" value="1"/>
</dbReference>
<dbReference type="AlphaFoldDB" id="A0A4Y4B2X7"/>
<evidence type="ECO:0000313" key="7">
    <source>
        <dbReference type="EMBL" id="GEC73274.1"/>
    </source>
</evidence>
<dbReference type="InterPro" id="IPR039910">
    <property type="entry name" value="D15-like"/>
</dbReference>
<dbReference type="EMBL" id="BJNP01000038">
    <property type="protein sequence ID" value="GEC73274.1"/>
    <property type="molecule type" value="Genomic_DNA"/>
</dbReference>
<evidence type="ECO:0000256" key="4">
    <source>
        <dbReference type="ARBA" id="ARBA00023136"/>
    </source>
</evidence>
<keyword evidence="2" id="KW-0812">Transmembrane</keyword>